<organism evidence="3 4">
    <name type="scientific">Fusarium mexicanum</name>
    <dbReference type="NCBI Taxonomy" id="751941"/>
    <lineage>
        <taxon>Eukaryota</taxon>
        <taxon>Fungi</taxon>
        <taxon>Dikarya</taxon>
        <taxon>Ascomycota</taxon>
        <taxon>Pezizomycotina</taxon>
        <taxon>Sordariomycetes</taxon>
        <taxon>Hypocreomycetidae</taxon>
        <taxon>Hypocreales</taxon>
        <taxon>Nectriaceae</taxon>
        <taxon>Fusarium</taxon>
        <taxon>Fusarium fujikuroi species complex</taxon>
    </lineage>
</organism>
<reference evidence="3 4" key="1">
    <citation type="submission" date="2020-05" db="EMBL/GenBank/DDBJ databases">
        <title>Identification and distribution of gene clusters putatively required for synthesis of sphingolipid metabolism inhibitors in phylogenetically diverse species of the filamentous fungus Fusarium.</title>
        <authorList>
            <person name="Kim H.-S."/>
            <person name="Busman M."/>
            <person name="Brown D.W."/>
            <person name="Divon H."/>
            <person name="Uhlig S."/>
            <person name="Proctor R.H."/>
        </authorList>
    </citation>
    <scope>NUCLEOTIDE SEQUENCE [LARGE SCALE GENOMIC DNA]</scope>
    <source>
        <strain evidence="3 4">NRRL 53147</strain>
    </source>
</reference>
<sequence>MSGSIPHPFDPLSGEEIRLATSIVRKEHGDAVHFHVITLQEPRKAEMVAWLANPSSGARPRRVAEVVIIDPRDGKGHVYDGLVDLKSQRITKWERAEGQQPI</sequence>
<evidence type="ECO:0000256" key="1">
    <source>
        <dbReference type="RuleBase" id="RU000672"/>
    </source>
</evidence>
<feature type="non-terminal residue" evidence="3">
    <location>
        <position position="102"/>
    </location>
</feature>
<keyword evidence="1" id="KW-0801">TPQ</keyword>
<dbReference type="PANTHER" id="PTHR10638">
    <property type="entry name" value="COPPER AMINE OXIDASE"/>
    <property type="match status" value="1"/>
</dbReference>
<name>A0A8H5J852_9HYPO</name>
<evidence type="ECO:0000259" key="2">
    <source>
        <dbReference type="Pfam" id="PF02727"/>
    </source>
</evidence>
<comment type="PTM">
    <text evidence="1">Topaquinone (TPQ) is generated by copper-dependent autoxidation of a specific tyrosyl residue.</text>
</comment>
<dbReference type="GO" id="GO:0048038">
    <property type="term" value="F:quinone binding"/>
    <property type="evidence" value="ECO:0007669"/>
    <property type="project" value="InterPro"/>
</dbReference>
<dbReference type="GO" id="GO:0009308">
    <property type="term" value="P:amine metabolic process"/>
    <property type="evidence" value="ECO:0007669"/>
    <property type="project" value="UniProtKB-UniRule"/>
</dbReference>
<keyword evidence="1" id="KW-0186">Copper</keyword>
<dbReference type="InterPro" id="IPR016182">
    <property type="entry name" value="Cu_amine_oxidase_N-reg"/>
</dbReference>
<accession>A0A8H5J852</accession>
<dbReference type="InterPro" id="IPR000269">
    <property type="entry name" value="Cu_amine_oxidase"/>
</dbReference>
<dbReference type="SUPFAM" id="SSF54416">
    <property type="entry name" value="Amine oxidase N-terminal region"/>
    <property type="match status" value="1"/>
</dbReference>
<comment type="similarity">
    <text evidence="1">Belongs to the copper/topaquinone oxidase family.</text>
</comment>
<dbReference type="Proteomes" id="UP000522262">
    <property type="component" value="Unassembled WGS sequence"/>
</dbReference>
<dbReference type="Gene3D" id="3.10.450.40">
    <property type="match status" value="1"/>
</dbReference>
<keyword evidence="1" id="KW-0560">Oxidoreductase</keyword>
<dbReference type="Pfam" id="PF02727">
    <property type="entry name" value="Cu_amine_oxidN2"/>
    <property type="match status" value="1"/>
</dbReference>
<dbReference type="PANTHER" id="PTHR10638:SF86">
    <property type="entry name" value="COPPER AMINE OXIDASE 1-RELATED"/>
    <property type="match status" value="1"/>
</dbReference>
<dbReference type="EMBL" id="JAAOAM010000090">
    <property type="protein sequence ID" value="KAF5549378.1"/>
    <property type="molecule type" value="Genomic_DNA"/>
</dbReference>
<evidence type="ECO:0000313" key="4">
    <source>
        <dbReference type="Proteomes" id="UP000522262"/>
    </source>
</evidence>
<dbReference type="InterPro" id="IPR015800">
    <property type="entry name" value="Cu_amine_oxidase_N2"/>
</dbReference>
<comment type="cofactor">
    <cofactor evidence="1">
        <name>Cu cation</name>
        <dbReference type="ChEBI" id="CHEBI:23378"/>
    </cofactor>
    <text evidence="1">Contains 1 topaquinone per subunit.</text>
</comment>
<comment type="caution">
    <text evidence="3">The sequence shown here is derived from an EMBL/GenBank/DDBJ whole genome shotgun (WGS) entry which is preliminary data.</text>
</comment>
<proteinExistence type="inferred from homology"/>
<dbReference type="GO" id="GO:0005507">
    <property type="term" value="F:copper ion binding"/>
    <property type="evidence" value="ECO:0007669"/>
    <property type="project" value="InterPro"/>
</dbReference>
<feature type="domain" description="Copper amine oxidase N2-terminal" evidence="2">
    <location>
        <begin position="7"/>
        <end position="94"/>
    </location>
</feature>
<protein>
    <recommendedName>
        <fullName evidence="1">Amine oxidase</fullName>
        <ecNumber evidence="1">1.4.3.-</ecNumber>
    </recommendedName>
</protein>
<evidence type="ECO:0000313" key="3">
    <source>
        <dbReference type="EMBL" id="KAF5549378.1"/>
    </source>
</evidence>
<keyword evidence="1" id="KW-0479">Metal-binding</keyword>
<gene>
    <name evidence="3" type="ORF">FMEXI_4365</name>
</gene>
<keyword evidence="4" id="KW-1185">Reference proteome</keyword>
<dbReference type="AlphaFoldDB" id="A0A8H5J852"/>
<dbReference type="GO" id="GO:0008131">
    <property type="term" value="F:primary methylamine oxidase activity"/>
    <property type="evidence" value="ECO:0007669"/>
    <property type="project" value="InterPro"/>
</dbReference>
<dbReference type="EC" id="1.4.3.-" evidence="1"/>